<evidence type="ECO:0000256" key="1">
    <source>
        <dbReference type="ARBA" id="ARBA00008754"/>
    </source>
</evidence>
<dbReference type="NCBIfam" id="TIGR01120">
    <property type="entry name" value="rpiB"/>
    <property type="match status" value="1"/>
</dbReference>
<evidence type="ECO:0000313" key="5">
    <source>
        <dbReference type="EMBL" id="BBO90938.1"/>
    </source>
</evidence>
<dbReference type="InterPro" id="IPR004785">
    <property type="entry name" value="RpiB"/>
</dbReference>
<feature type="active site" description="Proton acceptor" evidence="3">
    <location>
        <position position="72"/>
    </location>
</feature>
<feature type="binding site" evidence="4">
    <location>
        <position position="143"/>
    </location>
    <ligand>
        <name>D-ribulose 5-phosphate</name>
        <dbReference type="ChEBI" id="CHEBI:58121"/>
    </ligand>
</feature>
<dbReference type="Gene3D" id="3.40.1400.10">
    <property type="entry name" value="Sugar-phosphate isomerase, RpiB/LacA/LacB"/>
    <property type="match status" value="1"/>
</dbReference>
<dbReference type="NCBIfam" id="TIGR00689">
    <property type="entry name" value="rpiB_lacA_lacB"/>
    <property type="match status" value="1"/>
</dbReference>
<evidence type="ECO:0000313" key="6">
    <source>
        <dbReference type="Proteomes" id="UP000422108"/>
    </source>
</evidence>
<dbReference type="AlphaFoldDB" id="A0A5K8AEM1"/>
<feature type="binding site" evidence="4">
    <location>
        <position position="139"/>
    </location>
    <ligand>
        <name>D-ribulose 5-phosphate</name>
        <dbReference type="ChEBI" id="CHEBI:58121"/>
    </ligand>
</feature>
<evidence type="ECO:0000256" key="4">
    <source>
        <dbReference type="PIRSR" id="PIRSR005384-2"/>
    </source>
</evidence>
<protein>
    <submittedName>
        <fullName evidence="5">Ribose 5-phosphate isomerase B</fullName>
    </submittedName>
</protein>
<feature type="binding site" evidence="4">
    <location>
        <position position="116"/>
    </location>
    <ligand>
        <name>D-ribulose 5-phosphate</name>
        <dbReference type="ChEBI" id="CHEBI:58121"/>
    </ligand>
</feature>
<accession>A0A5K8AEM1</accession>
<dbReference type="InterPro" id="IPR003500">
    <property type="entry name" value="RpiB_LacA_LacB"/>
</dbReference>
<reference evidence="5 6" key="1">
    <citation type="submission" date="2019-11" db="EMBL/GenBank/DDBJ databases">
        <title>Comparative genomics of hydrocarbon-degrading Desulfosarcina strains.</title>
        <authorList>
            <person name="Watanabe M."/>
            <person name="Kojima H."/>
            <person name="Fukui M."/>
        </authorList>
    </citation>
    <scope>NUCLEOTIDE SEQUENCE [LARGE SCALE GENOMIC DNA]</scope>
    <source>
        <strain evidence="6">oXyS1</strain>
    </source>
</reference>
<evidence type="ECO:0000256" key="3">
    <source>
        <dbReference type="PIRSR" id="PIRSR005384-1"/>
    </source>
</evidence>
<sequence>MTEASMPTRIIIGCDHAALRLKETLKRAMKARGIAVTDVGTHSEASMDYPDTGKIVAEKISSGEFTHGILLCGTGLGMSMVANKYPHVRAALCNDLFSAAMSRRHNNANILVLGGRVIGDILALEILNTWLETPFEGGRHQRRLDMFDTI</sequence>
<gene>
    <name evidence="5" type="primary">rpiB</name>
    <name evidence="5" type="ORF">DSCOOX_41180</name>
</gene>
<dbReference type="GO" id="GO:0019316">
    <property type="term" value="P:D-allose catabolic process"/>
    <property type="evidence" value="ECO:0007669"/>
    <property type="project" value="TreeGrafter"/>
</dbReference>
<dbReference type="InterPro" id="IPR036569">
    <property type="entry name" value="RpiB_LacA_LacB_sf"/>
</dbReference>
<keyword evidence="6" id="KW-1185">Reference proteome</keyword>
<dbReference type="PANTHER" id="PTHR30345:SF0">
    <property type="entry name" value="DNA DAMAGE-REPAIR_TOLERATION PROTEIN DRT102"/>
    <property type="match status" value="1"/>
</dbReference>
<dbReference type="NCBIfam" id="NF004051">
    <property type="entry name" value="PRK05571.1"/>
    <property type="match status" value="1"/>
</dbReference>
<feature type="binding site" evidence="4">
    <location>
        <position position="106"/>
    </location>
    <ligand>
        <name>D-ribulose 5-phosphate</name>
        <dbReference type="ChEBI" id="CHEBI:58121"/>
    </ligand>
</feature>
<dbReference type="SUPFAM" id="SSF89623">
    <property type="entry name" value="Ribose/Galactose isomerase RpiB/AlsB"/>
    <property type="match status" value="1"/>
</dbReference>
<dbReference type="PIRSF" id="PIRSF005384">
    <property type="entry name" value="RpiB_LacA_B"/>
    <property type="match status" value="1"/>
</dbReference>
<feature type="binding site" evidence="4">
    <location>
        <begin position="73"/>
        <end position="77"/>
    </location>
    <ligand>
        <name>D-ribulose 5-phosphate</name>
        <dbReference type="ChEBI" id="CHEBI:58121"/>
    </ligand>
</feature>
<keyword evidence="2 5" id="KW-0413">Isomerase</keyword>
<dbReference type="Proteomes" id="UP000422108">
    <property type="component" value="Chromosome"/>
</dbReference>
<dbReference type="RefSeq" id="WP_231717081.1">
    <property type="nucleotide sequence ID" value="NZ_AP021879.1"/>
</dbReference>
<feature type="binding site" evidence="4">
    <location>
        <begin position="15"/>
        <end position="16"/>
    </location>
    <ligand>
        <name>D-ribulose 5-phosphate</name>
        <dbReference type="ChEBI" id="CHEBI:58121"/>
    </ligand>
</feature>
<name>A0A5K8AEM1_9BACT</name>
<dbReference type="EMBL" id="AP021879">
    <property type="protein sequence ID" value="BBO90938.1"/>
    <property type="molecule type" value="Genomic_DNA"/>
</dbReference>
<proteinExistence type="inferred from homology"/>
<dbReference type="PANTHER" id="PTHR30345">
    <property type="entry name" value="RIBOSE-5-PHOSPHATE ISOMERASE B"/>
    <property type="match status" value="1"/>
</dbReference>
<evidence type="ECO:0000256" key="2">
    <source>
        <dbReference type="ARBA" id="ARBA00023235"/>
    </source>
</evidence>
<feature type="active site" description="Proton donor" evidence="3">
    <location>
        <position position="105"/>
    </location>
</feature>
<dbReference type="GO" id="GO:0009052">
    <property type="term" value="P:pentose-phosphate shunt, non-oxidative branch"/>
    <property type="evidence" value="ECO:0007669"/>
    <property type="project" value="TreeGrafter"/>
</dbReference>
<dbReference type="Pfam" id="PF02502">
    <property type="entry name" value="LacAB_rpiB"/>
    <property type="match status" value="1"/>
</dbReference>
<organism evidence="5 6">
    <name type="scientific">Desulfosarcina ovata subsp. ovata</name>
    <dbReference type="NCBI Taxonomy" id="2752305"/>
    <lineage>
        <taxon>Bacteria</taxon>
        <taxon>Pseudomonadati</taxon>
        <taxon>Thermodesulfobacteriota</taxon>
        <taxon>Desulfobacteria</taxon>
        <taxon>Desulfobacterales</taxon>
        <taxon>Desulfosarcinaceae</taxon>
        <taxon>Desulfosarcina</taxon>
    </lineage>
</organism>
<comment type="similarity">
    <text evidence="1">Belongs to the LacAB/RpiB family.</text>
</comment>
<dbReference type="GO" id="GO:0004751">
    <property type="term" value="F:ribose-5-phosphate isomerase activity"/>
    <property type="evidence" value="ECO:0007669"/>
    <property type="project" value="TreeGrafter"/>
</dbReference>